<organism evidence="2 3">
    <name type="scientific">Desulfocurvibacter africanus PCS</name>
    <dbReference type="NCBI Taxonomy" id="1262666"/>
    <lineage>
        <taxon>Bacteria</taxon>
        <taxon>Pseudomonadati</taxon>
        <taxon>Thermodesulfobacteriota</taxon>
        <taxon>Desulfovibrionia</taxon>
        <taxon>Desulfovibrionales</taxon>
        <taxon>Desulfovibrionaceae</taxon>
        <taxon>Desulfocurvibacter</taxon>
    </lineage>
</organism>
<protein>
    <submittedName>
        <fullName evidence="2">Putative membrane protein</fullName>
    </submittedName>
</protein>
<gene>
    <name evidence="2" type="ORF">PCS_03290</name>
</gene>
<dbReference type="AlphaFoldDB" id="M5PNQ1"/>
<accession>M5PNQ1</accession>
<dbReference type="EMBL" id="AOSV01000038">
    <property type="protein sequence ID" value="EMG35807.1"/>
    <property type="molecule type" value="Genomic_DNA"/>
</dbReference>
<evidence type="ECO:0000256" key="1">
    <source>
        <dbReference type="SAM" id="Phobius"/>
    </source>
</evidence>
<feature type="transmembrane region" description="Helical" evidence="1">
    <location>
        <begin position="89"/>
        <end position="110"/>
    </location>
</feature>
<evidence type="ECO:0000313" key="2">
    <source>
        <dbReference type="EMBL" id="EMG35807.1"/>
    </source>
</evidence>
<dbReference type="PATRIC" id="fig|1262666.3.peg.3339"/>
<keyword evidence="1" id="KW-0472">Membrane</keyword>
<keyword evidence="1" id="KW-0812">Transmembrane</keyword>
<reference evidence="2 3" key="1">
    <citation type="journal article" date="2013" name="Genome Announc.">
        <title>Draft Genome Sequence for Desulfovibrio africanus Strain PCS.</title>
        <authorList>
            <person name="Brown S.D."/>
            <person name="Utturkar S.M."/>
            <person name="Arkin A.P."/>
            <person name="Deutschbauer A.M."/>
            <person name="Elias D.A."/>
            <person name="Hazen T.C."/>
            <person name="Chakraborty R."/>
        </authorList>
    </citation>
    <scope>NUCLEOTIDE SEQUENCE [LARGE SCALE GENOMIC DNA]</scope>
    <source>
        <strain evidence="2 3">PCS</strain>
    </source>
</reference>
<dbReference type="PANTHER" id="PTHR37309">
    <property type="entry name" value="SLR0284 PROTEIN"/>
    <property type="match status" value="1"/>
</dbReference>
<dbReference type="InterPro" id="IPR007165">
    <property type="entry name" value="Phage_holin_4_2"/>
</dbReference>
<dbReference type="OrthoDB" id="9797048at2"/>
<dbReference type="Pfam" id="PF04020">
    <property type="entry name" value="Phage_holin_4_2"/>
    <property type="match status" value="1"/>
</dbReference>
<evidence type="ECO:0000313" key="3">
    <source>
        <dbReference type="Proteomes" id="UP000011922"/>
    </source>
</evidence>
<feature type="transmembrane region" description="Helical" evidence="1">
    <location>
        <begin position="57"/>
        <end position="77"/>
    </location>
</feature>
<feature type="transmembrane region" description="Helical" evidence="1">
    <location>
        <begin position="28"/>
        <end position="50"/>
    </location>
</feature>
<comment type="caution">
    <text evidence="2">The sequence shown here is derived from an EMBL/GenBank/DDBJ whole genome shotgun (WGS) entry which is preliminary data.</text>
</comment>
<dbReference type="RefSeq" id="WP_005989177.1">
    <property type="nucleotide sequence ID" value="NZ_AOSV01000038.1"/>
</dbReference>
<dbReference type="Proteomes" id="UP000011922">
    <property type="component" value="Unassembled WGS sequence"/>
</dbReference>
<proteinExistence type="predicted"/>
<dbReference type="PANTHER" id="PTHR37309:SF1">
    <property type="entry name" value="SLR0284 PROTEIN"/>
    <property type="match status" value="1"/>
</dbReference>
<name>M5PNQ1_DESAF</name>
<sequence length="111" mass="11915">MSIIFSWLLLSLAIAITAWILPGVRVRGAGALLAAAAVLGIINALIWPILFWITVPITVLTLGLFALILNALLVLLAAKIVPGFKVDSFWWAIAFSVILAIINAVLHAIIY</sequence>
<keyword evidence="1" id="KW-1133">Transmembrane helix</keyword>